<comment type="caution">
    <text evidence="2">The sequence shown here is derived from an EMBL/GenBank/DDBJ whole genome shotgun (WGS) entry which is preliminary data.</text>
</comment>
<keyword evidence="2" id="KW-0812">Transmembrane</keyword>
<dbReference type="InterPro" id="IPR011990">
    <property type="entry name" value="TPR-like_helical_dom_sf"/>
</dbReference>
<dbReference type="SMART" id="SM00028">
    <property type="entry name" value="TPR"/>
    <property type="match status" value="1"/>
</dbReference>
<evidence type="ECO:0000256" key="1">
    <source>
        <dbReference type="PROSITE-ProRule" id="PRU00339"/>
    </source>
</evidence>
<keyword evidence="2" id="KW-0472">Membrane</keyword>
<dbReference type="InterPro" id="IPR019734">
    <property type="entry name" value="TPR_rpt"/>
</dbReference>
<gene>
    <name evidence="2" type="ORF">Ocin01_07046</name>
</gene>
<dbReference type="STRING" id="48709.A0A1D2N328"/>
<protein>
    <submittedName>
        <fullName evidence="2">Transmembrane and TPR repeat-containing protein 1</fullName>
    </submittedName>
</protein>
<evidence type="ECO:0000313" key="3">
    <source>
        <dbReference type="Proteomes" id="UP000094527"/>
    </source>
</evidence>
<keyword evidence="1" id="KW-0802">TPR repeat</keyword>
<dbReference type="EMBL" id="LJIJ01000267">
    <property type="protein sequence ID" value="ODM99631.1"/>
    <property type="molecule type" value="Genomic_DNA"/>
</dbReference>
<accession>A0A1D2N328</accession>
<feature type="repeat" description="TPR" evidence="1">
    <location>
        <begin position="111"/>
        <end position="144"/>
    </location>
</feature>
<sequence length="189" mass="21288">MDLGVCILTVHGMECFLVLIKAIKRAITLRHQKNESAFELPAQNSSVSVSASKGKIHDRRNSDFLHIRKLSLFFVCLILVTYGLRTWSRNGVWGSRLALFTSGIKDNPKNAKMHYNYANLQKDMGNTKEAIKHYSTAIRLWPEYASAHNNLGTLLDDPIVAEHEFLRAIRGNHAHGGAHFNLGVLYMIS</sequence>
<dbReference type="PROSITE" id="PS50005">
    <property type="entry name" value="TPR"/>
    <property type="match status" value="1"/>
</dbReference>
<dbReference type="InterPro" id="IPR052943">
    <property type="entry name" value="TMTC_O-mannosyl-trnsfr"/>
</dbReference>
<dbReference type="OrthoDB" id="1658288at2759"/>
<keyword evidence="3" id="KW-1185">Reference proteome</keyword>
<dbReference type="Pfam" id="PF13414">
    <property type="entry name" value="TPR_11"/>
    <property type="match status" value="1"/>
</dbReference>
<name>A0A1D2N328_ORCCI</name>
<organism evidence="2 3">
    <name type="scientific">Orchesella cincta</name>
    <name type="common">Springtail</name>
    <name type="synonym">Podura cincta</name>
    <dbReference type="NCBI Taxonomy" id="48709"/>
    <lineage>
        <taxon>Eukaryota</taxon>
        <taxon>Metazoa</taxon>
        <taxon>Ecdysozoa</taxon>
        <taxon>Arthropoda</taxon>
        <taxon>Hexapoda</taxon>
        <taxon>Collembola</taxon>
        <taxon>Entomobryomorpha</taxon>
        <taxon>Entomobryoidea</taxon>
        <taxon>Orchesellidae</taxon>
        <taxon>Orchesellinae</taxon>
        <taxon>Orchesella</taxon>
    </lineage>
</organism>
<proteinExistence type="predicted"/>
<dbReference type="Gene3D" id="1.25.40.10">
    <property type="entry name" value="Tetratricopeptide repeat domain"/>
    <property type="match status" value="1"/>
</dbReference>
<dbReference type="AlphaFoldDB" id="A0A1D2N328"/>
<dbReference type="PANTHER" id="PTHR44809:SF1">
    <property type="entry name" value="PROTEIN O-MANNOSYL-TRANSFERASE TMTC1"/>
    <property type="match status" value="1"/>
</dbReference>
<dbReference type="PANTHER" id="PTHR44809">
    <property type="match status" value="1"/>
</dbReference>
<evidence type="ECO:0000313" key="2">
    <source>
        <dbReference type="EMBL" id="ODM99631.1"/>
    </source>
</evidence>
<dbReference type="SUPFAM" id="SSF48452">
    <property type="entry name" value="TPR-like"/>
    <property type="match status" value="1"/>
</dbReference>
<reference evidence="2 3" key="1">
    <citation type="journal article" date="2016" name="Genome Biol. Evol.">
        <title>Gene Family Evolution Reflects Adaptation to Soil Environmental Stressors in the Genome of the Collembolan Orchesella cincta.</title>
        <authorList>
            <person name="Faddeeva-Vakhrusheva A."/>
            <person name="Derks M.F."/>
            <person name="Anvar S.Y."/>
            <person name="Agamennone V."/>
            <person name="Suring W."/>
            <person name="Smit S."/>
            <person name="van Straalen N.M."/>
            <person name="Roelofs D."/>
        </authorList>
    </citation>
    <scope>NUCLEOTIDE SEQUENCE [LARGE SCALE GENOMIC DNA]</scope>
    <source>
        <tissue evidence="2">Mixed pool</tissue>
    </source>
</reference>
<dbReference type="Proteomes" id="UP000094527">
    <property type="component" value="Unassembled WGS sequence"/>
</dbReference>